<organism evidence="1 2">
    <name type="scientific">Aromatoleum aromaticum (strain DSM 19018 / LMG 30748 / EbN1)</name>
    <name type="common">Azoarcus sp. (strain EbN1)</name>
    <dbReference type="NCBI Taxonomy" id="76114"/>
    <lineage>
        <taxon>Bacteria</taxon>
        <taxon>Pseudomonadati</taxon>
        <taxon>Pseudomonadota</taxon>
        <taxon>Betaproteobacteria</taxon>
        <taxon>Rhodocyclales</taxon>
        <taxon>Rhodocyclaceae</taxon>
        <taxon>Aromatoleum</taxon>
    </lineage>
</organism>
<dbReference type="HOGENOM" id="CLU_2840167_0_0_4"/>
<dbReference type="KEGG" id="eba:ebA6957"/>
<evidence type="ECO:0000313" key="2">
    <source>
        <dbReference type="Proteomes" id="UP000006552"/>
    </source>
</evidence>
<gene>
    <name evidence="1" type="ORF">ebA6957</name>
</gene>
<accession>Q5NXX8</accession>
<reference evidence="1 2" key="1">
    <citation type="journal article" date="2005" name="Arch. Microbiol.">
        <title>The genome sequence of an anaerobic aromatic-degrading denitrifying bacterium, strain EbN1.</title>
        <authorList>
            <person name="Rabus R."/>
            <person name="Kube M."/>
            <person name="Heider J."/>
            <person name="Beck A."/>
            <person name="Heitmann K."/>
            <person name="Widdel F."/>
            <person name="Reinhardt R."/>
        </authorList>
    </citation>
    <scope>NUCLEOTIDE SEQUENCE [LARGE SCALE GENOMIC DNA]</scope>
    <source>
        <strain evidence="1 2">EbN1</strain>
    </source>
</reference>
<dbReference type="EMBL" id="CR555306">
    <property type="protein sequence ID" value="CAI10086.1"/>
    <property type="molecule type" value="Genomic_DNA"/>
</dbReference>
<sequence length="65" mass="7922">MGLAYRYYFFVTRHENQYLRMIPQLFGCRRRTFRNVFGTSRGFRRAGLCLQEQVLPNGRNYNHFP</sequence>
<dbReference type="Proteomes" id="UP000006552">
    <property type="component" value="Chromosome"/>
</dbReference>
<name>Q5NXX8_AROAE</name>
<proteinExistence type="predicted"/>
<evidence type="ECO:0000313" key="1">
    <source>
        <dbReference type="EMBL" id="CAI10086.1"/>
    </source>
</evidence>
<keyword evidence="2" id="KW-1185">Reference proteome</keyword>
<dbReference type="AlphaFoldDB" id="Q5NXX8"/>
<protein>
    <submittedName>
        <fullName evidence="1">Uncharacterized protein</fullName>
    </submittedName>
</protein>